<feature type="transmembrane region" description="Helical" evidence="14">
    <location>
        <begin position="134"/>
        <end position="154"/>
    </location>
</feature>
<comment type="subunit">
    <text evidence="14">Homodimer.</text>
</comment>
<keyword evidence="8 14" id="KW-0479">Metal-binding</keyword>
<evidence type="ECO:0000256" key="8">
    <source>
        <dbReference type="ARBA" id="ARBA00022723"/>
    </source>
</evidence>
<keyword evidence="6 14" id="KW-0349">Heme</keyword>
<evidence type="ECO:0000256" key="2">
    <source>
        <dbReference type="ARBA" id="ARBA00005073"/>
    </source>
</evidence>
<evidence type="ECO:0000256" key="11">
    <source>
        <dbReference type="ARBA" id="ARBA00023004"/>
    </source>
</evidence>
<evidence type="ECO:0000256" key="13">
    <source>
        <dbReference type="ARBA" id="ARBA00048390"/>
    </source>
</evidence>
<dbReference type="GO" id="GO:0070818">
    <property type="term" value="F:protoporphyrinogen oxidase activity"/>
    <property type="evidence" value="ECO:0007669"/>
    <property type="project" value="UniProtKB-UniRule"/>
</dbReference>
<evidence type="ECO:0000256" key="6">
    <source>
        <dbReference type="ARBA" id="ARBA00022617"/>
    </source>
</evidence>
<accession>A0A2S6IFI5</accession>
<sequence>MDFLNEILEFRFYNYVKSLHLIFVVTWFAGLFYIPRLFVYQIEAHAKPEPDKSILLKQLKIMTSRLWFIITWPSAVLTVFFAVWLLILRPGLLEYSWMHIKLGFVLLLFIYHIKTHFIQKELQTDIVKWTSNGMRIYNEGATLILFSVVFLVIVQSAINWIYGLVGLLVFAVILMLLFKLYKRIREKNNS</sequence>
<keyword evidence="10 14" id="KW-0560">Oxidoreductase</keyword>
<dbReference type="GO" id="GO:0005886">
    <property type="term" value="C:plasma membrane"/>
    <property type="evidence" value="ECO:0007669"/>
    <property type="project" value="UniProtKB-SubCell"/>
</dbReference>
<dbReference type="Pfam" id="PF03653">
    <property type="entry name" value="UPF0093"/>
    <property type="match status" value="1"/>
</dbReference>
<name>A0A2S6IFI5_9FLAO</name>
<dbReference type="EC" id="1.3.99.-" evidence="14"/>
<comment type="pathway">
    <text evidence="2 14">Porphyrin-containing compound metabolism; protoporphyrin-IX biosynthesis; protoporphyrin-IX from protoporphyrinogen-IX: step 1/1.</text>
</comment>
<feature type="binding site" description="axial binding residue" evidence="14">
    <location>
        <position position="101"/>
    </location>
    <ligand>
        <name>heme</name>
        <dbReference type="ChEBI" id="CHEBI:30413"/>
    </ligand>
    <ligandPart>
        <name>Fe</name>
        <dbReference type="ChEBI" id="CHEBI:18248"/>
    </ligandPart>
</feature>
<feature type="transmembrane region" description="Helical" evidence="14">
    <location>
        <begin position="12"/>
        <end position="34"/>
    </location>
</feature>
<comment type="cofactor">
    <cofactor evidence="14">
        <name>heme b</name>
        <dbReference type="ChEBI" id="CHEBI:60344"/>
    </cofactor>
    <text evidence="14">Binds 1 heme b (iron(II)-protoporphyrin IX) group per subunit.</text>
</comment>
<comment type="similarity">
    <text evidence="3 14">Belongs to the HemJ family.</text>
</comment>
<proteinExistence type="inferred from homology"/>
<evidence type="ECO:0000256" key="1">
    <source>
        <dbReference type="ARBA" id="ARBA00004651"/>
    </source>
</evidence>
<evidence type="ECO:0000313" key="15">
    <source>
        <dbReference type="EMBL" id="PPK92971.1"/>
    </source>
</evidence>
<feature type="transmembrane region" description="Helical" evidence="14">
    <location>
        <begin position="95"/>
        <end position="113"/>
    </location>
</feature>
<evidence type="ECO:0000256" key="7">
    <source>
        <dbReference type="ARBA" id="ARBA00022692"/>
    </source>
</evidence>
<feature type="transmembrane region" description="Helical" evidence="14">
    <location>
        <begin position="160"/>
        <end position="181"/>
    </location>
</feature>
<comment type="function">
    <text evidence="14">Catalyzes the oxidation of protoporphyrinogen IX to protoporphyrin IX.</text>
</comment>
<dbReference type="RefSeq" id="WP_104516396.1">
    <property type="nucleotide sequence ID" value="NZ_MQVW01000020.1"/>
</dbReference>
<dbReference type="GO" id="GO:0046872">
    <property type="term" value="F:metal ion binding"/>
    <property type="evidence" value="ECO:0007669"/>
    <property type="project" value="UniProtKB-KW"/>
</dbReference>
<gene>
    <name evidence="15" type="ORF">LY01_02675</name>
</gene>
<evidence type="ECO:0000313" key="16">
    <source>
        <dbReference type="Proteomes" id="UP000239002"/>
    </source>
</evidence>
<evidence type="ECO:0000256" key="4">
    <source>
        <dbReference type="ARBA" id="ARBA00017504"/>
    </source>
</evidence>
<dbReference type="GO" id="GO:0006782">
    <property type="term" value="P:protoporphyrinogen IX biosynthetic process"/>
    <property type="evidence" value="ECO:0007669"/>
    <property type="project" value="UniProtKB-UniRule"/>
</dbReference>
<dbReference type="AlphaFoldDB" id="A0A2S6IFI5"/>
<evidence type="ECO:0000256" key="10">
    <source>
        <dbReference type="ARBA" id="ARBA00023002"/>
    </source>
</evidence>
<evidence type="ECO:0000256" key="5">
    <source>
        <dbReference type="ARBA" id="ARBA00022475"/>
    </source>
</evidence>
<dbReference type="UniPathway" id="UPA00251">
    <property type="reaction ID" value="UER00324"/>
</dbReference>
<comment type="catalytic activity">
    <reaction evidence="13 14">
        <text>protoporphyrinogen IX + 3 A = protoporphyrin IX + 3 AH2</text>
        <dbReference type="Rhea" id="RHEA:62000"/>
        <dbReference type="ChEBI" id="CHEBI:13193"/>
        <dbReference type="ChEBI" id="CHEBI:17499"/>
        <dbReference type="ChEBI" id="CHEBI:57306"/>
        <dbReference type="ChEBI" id="CHEBI:57307"/>
    </reaction>
</comment>
<keyword evidence="9 14" id="KW-1133">Transmembrane helix</keyword>
<evidence type="ECO:0000256" key="3">
    <source>
        <dbReference type="ARBA" id="ARBA00006501"/>
    </source>
</evidence>
<dbReference type="PANTHER" id="PTHR40255:SF1">
    <property type="entry name" value="PROTOPORPHYRINOGEN IX OXIDASE"/>
    <property type="match status" value="1"/>
</dbReference>
<dbReference type="EMBL" id="PTJE01000008">
    <property type="protein sequence ID" value="PPK92971.1"/>
    <property type="molecule type" value="Genomic_DNA"/>
</dbReference>
<feature type="binding site" description="axial binding residue" evidence="14">
    <location>
        <position position="20"/>
    </location>
    <ligand>
        <name>heme</name>
        <dbReference type="ChEBI" id="CHEBI:30413"/>
    </ligand>
    <ligandPart>
        <name>Fe</name>
        <dbReference type="ChEBI" id="CHEBI:18248"/>
    </ligandPart>
</feature>
<reference evidence="15 16" key="1">
    <citation type="submission" date="2018-02" db="EMBL/GenBank/DDBJ databases">
        <title>Genomic Encyclopedia of Archaeal and Bacterial Type Strains, Phase II (KMG-II): from individual species to whole genera.</title>
        <authorList>
            <person name="Goeker M."/>
        </authorList>
    </citation>
    <scope>NUCLEOTIDE SEQUENCE [LARGE SCALE GENOMIC DNA]</scope>
    <source>
        <strain evidence="15 16">DSM 16809</strain>
    </source>
</reference>
<comment type="caution">
    <text evidence="15">The sequence shown here is derived from an EMBL/GenBank/DDBJ whole genome shotgun (WGS) entry which is preliminary data.</text>
</comment>
<keyword evidence="5 14" id="KW-1003">Cell membrane</keyword>
<keyword evidence="11 14" id="KW-0408">Iron</keyword>
<evidence type="ECO:0000256" key="14">
    <source>
        <dbReference type="HAMAP-Rule" id="MF_02239"/>
    </source>
</evidence>
<keyword evidence="12 14" id="KW-0472">Membrane</keyword>
<keyword evidence="7 14" id="KW-0812">Transmembrane</keyword>
<feature type="transmembrane region" description="Helical" evidence="14">
    <location>
        <begin position="66"/>
        <end position="89"/>
    </location>
</feature>
<dbReference type="InterPro" id="IPR005265">
    <property type="entry name" value="HemJ-like"/>
</dbReference>
<dbReference type="Proteomes" id="UP000239002">
    <property type="component" value="Unassembled WGS sequence"/>
</dbReference>
<organism evidence="15 16">
    <name type="scientific">Nonlabens xylanidelens</name>
    <dbReference type="NCBI Taxonomy" id="191564"/>
    <lineage>
        <taxon>Bacteria</taxon>
        <taxon>Pseudomonadati</taxon>
        <taxon>Bacteroidota</taxon>
        <taxon>Flavobacteriia</taxon>
        <taxon>Flavobacteriales</taxon>
        <taxon>Flavobacteriaceae</taxon>
        <taxon>Nonlabens</taxon>
    </lineage>
</organism>
<evidence type="ECO:0000256" key="12">
    <source>
        <dbReference type="ARBA" id="ARBA00023136"/>
    </source>
</evidence>
<keyword evidence="16" id="KW-1185">Reference proteome</keyword>
<comment type="subcellular location">
    <subcellularLocation>
        <location evidence="1 14">Cell membrane</location>
        <topology evidence="1 14">Multi-pass membrane protein</topology>
    </subcellularLocation>
</comment>
<dbReference type="OrthoDB" id="9800824at2"/>
<dbReference type="HAMAP" id="MF_02239">
    <property type="entry name" value="HemJ"/>
    <property type="match status" value="1"/>
</dbReference>
<evidence type="ECO:0000256" key="9">
    <source>
        <dbReference type="ARBA" id="ARBA00022989"/>
    </source>
</evidence>
<dbReference type="PANTHER" id="PTHR40255">
    <property type="entry name" value="UPF0093 MEMBRANE PROTEIN SLR1790"/>
    <property type="match status" value="1"/>
</dbReference>
<protein>
    <recommendedName>
        <fullName evidence="4 14">Protoporphyrinogen IX oxidase</fullName>
        <shortName evidence="14">PPO</shortName>
        <ecNumber evidence="14">1.3.99.-</ecNumber>
    </recommendedName>
</protein>